<dbReference type="Pfam" id="PF08849">
    <property type="entry name" value="BrxA"/>
    <property type="match status" value="1"/>
</dbReference>
<organism evidence="1 2">
    <name type="scientific">Hyphomonas oceanitis SCH89</name>
    <dbReference type="NCBI Taxonomy" id="1280953"/>
    <lineage>
        <taxon>Bacteria</taxon>
        <taxon>Pseudomonadati</taxon>
        <taxon>Pseudomonadota</taxon>
        <taxon>Alphaproteobacteria</taxon>
        <taxon>Hyphomonadales</taxon>
        <taxon>Hyphomonadaceae</taxon>
        <taxon>Hyphomonas</taxon>
    </lineage>
</organism>
<sequence length="179" mass="20438">MVLGGCDWDETEKLLVARQIVSYNAISSGKRVAREIVTRLKSLSSEEIEFLVNADREDQICVVWQSICRTYEIIADFVAEDLEERLRSFRNDLAAVDFEAFLDRKAAWHPEVANLNESTRSKLRQVLFRMLREADFFSKTGGLQPAHLSATFLRFLERHRPSDISAFPGAITSQNRKAG</sequence>
<protein>
    <submittedName>
        <fullName evidence="1">Uncharacterized protein</fullName>
    </submittedName>
</protein>
<proteinExistence type="predicted"/>
<gene>
    <name evidence="1" type="ORF">HOC_17451</name>
</gene>
<accession>A0A059G2W9</accession>
<reference evidence="1 2" key="1">
    <citation type="journal article" date="2014" name="Antonie Van Leeuwenhoek">
        <title>Hyphomonas beringensis sp. nov. and Hyphomonas chukchiensis sp. nov., isolated from surface seawater of the Bering Sea and Chukchi Sea.</title>
        <authorList>
            <person name="Li C."/>
            <person name="Lai Q."/>
            <person name="Li G."/>
            <person name="Dong C."/>
            <person name="Wang J."/>
            <person name="Liao Y."/>
            <person name="Shao Z."/>
        </authorList>
    </citation>
    <scope>NUCLEOTIDE SEQUENCE [LARGE SCALE GENOMIC DNA]</scope>
    <source>
        <strain evidence="1 2">SCH89</strain>
    </source>
</reference>
<keyword evidence="2" id="KW-1185">Reference proteome</keyword>
<dbReference type="STRING" id="1280953.HOC_17451"/>
<evidence type="ECO:0000313" key="1">
    <source>
        <dbReference type="EMBL" id="KDA01079.1"/>
    </source>
</evidence>
<comment type="caution">
    <text evidence="1">The sequence shown here is derived from an EMBL/GenBank/DDBJ whole genome shotgun (WGS) entry which is preliminary data.</text>
</comment>
<dbReference type="Gene3D" id="1.10.3540.10">
    <property type="entry name" value="uncharacterized protein from magnetospirillum magneticum domain"/>
    <property type="match status" value="1"/>
</dbReference>
<dbReference type="InterPro" id="IPR023137">
    <property type="entry name" value="BrxA_sf"/>
</dbReference>
<dbReference type="EMBL" id="ARYL01000037">
    <property type="protein sequence ID" value="KDA01079.1"/>
    <property type="molecule type" value="Genomic_DNA"/>
</dbReference>
<name>A0A059G2W9_9PROT</name>
<dbReference type="AlphaFoldDB" id="A0A059G2W9"/>
<evidence type="ECO:0000313" key="2">
    <source>
        <dbReference type="Proteomes" id="UP000024942"/>
    </source>
</evidence>
<dbReference type="eggNOG" id="ENOG502ZBZT">
    <property type="taxonomic scope" value="Bacteria"/>
</dbReference>
<dbReference type="InterPro" id="IPR014948">
    <property type="entry name" value="BrxA"/>
</dbReference>
<dbReference type="Proteomes" id="UP000024942">
    <property type="component" value="Unassembled WGS sequence"/>
</dbReference>